<dbReference type="CDD" id="cd00616">
    <property type="entry name" value="AHBA_syn"/>
    <property type="match status" value="1"/>
</dbReference>
<dbReference type="PANTHER" id="PTHR30244:SF9">
    <property type="entry name" value="PROTEIN RV3402C"/>
    <property type="match status" value="1"/>
</dbReference>
<dbReference type="EMBL" id="VMHE01000008">
    <property type="protein sequence ID" value="TSJ65648.1"/>
    <property type="molecule type" value="Genomic_DNA"/>
</dbReference>
<evidence type="ECO:0000256" key="5">
    <source>
        <dbReference type="RuleBase" id="RU004508"/>
    </source>
</evidence>
<organism evidence="6 7">
    <name type="scientific">Allobacillus salarius</name>
    <dbReference type="NCBI Taxonomy" id="1955272"/>
    <lineage>
        <taxon>Bacteria</taxon>
        <taxon>Bacillati</taxon>
        <taxon>Bacillota</taxon>
        <taxon>Bacilli</taxon>
        <taxon>Bacillales</taxon>
        <taxon>Bacillaceae</taxon>
        <taxon>Allobacillus</taxon>
    </lineage>
</organism>
<dbReference type="RefSeq" id="WP_144088473.1">
    <property type="nucleotide sequence ID" value="NZ_VMHE01000008.1"/>
</dbReference>
<dbReference type="InterPro" id="IPR000653">
    <property type="entry name" value="DegT/StrS_aminotransferase"/>
</dbReference>
<evidence type="ECO:0000313" key="7">
    <source>
        <dbReference type="Proteomes" id="UP000316425"/>
    </source>
</evidence>
<sequence length="383" mass="43766">MPEKFENPIPVNKPLIPEINGSLKRIEEIFNTKWLTNNGEQHQELETGLKDYLNIDYLSLVNNGTMALLLGIKSLDLNGEVITTPFTFPATTQALDWNNLQPVFCDIDPITLNIDVNKIESLITEETSAILGVHVFGNPCDVERIQKIADKYNLKVIYDGAHAFGTIYNGKPISTYGDMTMFSFHATKLFNTIEGGAVAVNDSLLEKKIDQLKNFGMINKEEVGMSGLNAKLNEVQAGIGIEVLKIIQYERIKRKKIKETYEKYLKNIPGVRVITTLENEENSYQYFVVKINELEFGMSRDLVYEKLKEYNVYTRKYFNPLCSDFPWYQNLDSAKSINLPTAHRIVNEVLTLPFYGELELEAIKKICKIIEYIHKNAKKEKSN</sequence>
<feature type="active site" description="Proton acceptor" evidence="3">
    <location>
        <position position="188"/>
    </location>
</feature>
<dbReference type="Gene3D" id="3.90.1150.10">
    <property type="entry name" value="Aspartate Aminotransferase, domain 1"/>
    <property type="match status" value="1"/>
</dbReference>
<gene>
    <name evidence="6" type="ORF">FPQ13_06235</name>
</gene>
<dbReference type="InterPro" id="IPR015424">
    <property type="entry name" value="PyrdxlP-dep_Trfase"/>
</dbReference>
<proteinExistence type="inferred from homology"/>
<dbReference type="InterPro" id="IPR015421">
    <property type="entry name" value="PyrdxlP-dep_Trfase_major"/>
</dbReference>
<dbReference type="GO" id="GO:0008483">
    <property type="term" value="F:transaminase activity"/>
    <property type="evidence" value="ECO:0007669"/>
    <property type="project" value="UniProtKB-KW"/>
</dbReference>
<dbReference type="SUPFAM" id="SSF53383">
    <property type="entry name" value="PLP-dependent transferases"/>
    <property type="match status" value="1"/>
</dbReference>
<dbReference type="PIRSF" id="PIRSF000390">
    <property type="entry name" value="PLP_StrS"/>
    <property type="match status" value="1"/>
</dbReference>
<dbReference type="GO" id="GO:0000271">
    <property type="term" value="P:polysaccharide biosynthetic process"/>
    <property type="evidence" value="ECO:0007669"/>
    <property type="project" value="TreeGrafter"/>
</dbReference>
<name>A0A556PMS1_9BACI</name>
<evidence type="ECO:0000256" key="2">
    <source>
        <dbReference type="ARBA" id="ARBA00037999"/>
    </source>
</evidence>
<evidence type="ECO:0000256" key="1">
    <source>
        <dbReference type="ARBA" id="ARBA00022898"/>
    </source>
</evidence>
<protein>
    <submittedName>
        <fullName evidence="6">DegT/DnrJ/EryC1/StrS family aminotransferase</fullName>
    </submittedName>
</protein>
<dbReference type="Pfam" id="PF01041">
    <property type="entry name" value="DegT_DnrJ_EryC1"/>
    <property type="match status" value="1"/>
</dbReference>
<dbReference type="Proteomes" id="UP000316425">
    <property type="component" value="Unassembled WGS sequence"/>
</dbReference>
<dbReference type="Gene3D" id="3.40.640.10">
    <property type="entry name" value="Type I PLP-dependent aspartate aminotransferase-like (Major domain)"/>
    <property type="match status" value="1"/>
</dbReference>
<dbReference type="GO" id="GO:0030170">
    <property type="term" value="F:pyridoxal phosphate binding"/>
    <property type="evidence" value="ECO:0007669"/>
    <property type="project" value="TreeGrafter"/>
</dbReference>
<dbReference type="OrthoDB" id="9810913at2"/>
<feature type="modified residue" description="N6-(pyridoxal phosphate)lysine" evidence="4">
    <location>
        <position position="188"/>
    </location>
</feature>
<dbReference type="InterPro" id="IPR015422">
    <property type="entry name" value="PyrdxlP-dep_Trfase_small"/>
</dbReference>
<keyword evidence="6" id="KW-0808">Transferase</keyword>
<evidence type="ECO:0000313" key="6">
    <source>
        <dbReference type="EMBL" id="TSJ65648.1"/>
    </source>
</evidence>
<keyword evidence="7" id="KW-1185">Reference proteome</keyword>
<keyword evidence="1 4" id="KW-0663">Pyridoxal phosphate</keyword>
<evidence type="ECO:0000256" key="4">
    <source>
        <dbReference type="PIRSR" id="PIRSR000390-2"/>
    </source>
</evidence>
<reference evidence="6 7" key="1">
    <citation type="submission" date="2019-07" db="EMBL/GenBank/DDBJ databases">
        <title>Allobacillus sp. nov. SKP isolated from shrimp paste of Euphausiacea.</title>
        <authorList>
            <person name="Kanchanasin P."/>
            <person name="Tanasupawat S."/>
            <person name="Shi W."/>
            <person name="Wu L."/>
            <person name="Ma J."/>
        </authorList>
    </citation>
    <scope>NUCLEOTIDE SEQUENCE [LARGE SCALE GENOMIC DNA]</scope>
    <source>
        <strain evidence="6 7">SKP4-8</strain>
    </source>
</reference>
<comment type="caution">
    <text evidence="6">The sequence shown here is derived from an EMBL/GenBank/DDBJ whole genome shotgun (WGS) entry which is preliminary data.</text>
</comment>
<dbReference type="AlphaFoldDB" id="A0A556PMS1"/>
<dbReference type="PANTHER" id="PTHR30244">
    <property type="entry name" value="TRANSAMINASE"/>
    <property type="match status" value="1"/>
</dbReference>
<keyword evidence="6" id="KW-0032">Aminotransferase</keyword>
<accession>A0A556PMS1</accession>
<comment type="similarity">
    <text evidence="2 5">Belongs to the DegT/DnrJ/EryC1 family.</text>
</comment>
<evidence type="ECO:0000256" key="3">
    <source>
        <dbReference type="PIRSR" id="PIRSR000390-1"/>
    </source>
</evidence>